<dbReference type="GeneID" id="114428681"/>
<feature type="region of interest" description="Disordered" evidence="2">
    <location>
        <begin position="519"/>
        <end position="562"/>
    </location>
</feature>
<dbReference type="PANTHER" id="PTHR10331">
    <property type="entry name" value="T COMPLEX PROTEIN 10"/>
    <property type="match status" value="1"/>
</dbReference>
<evidence type="ECO:0000313" key="7">
    <source>
        <dbReference type="RefSeq" id="XP_028253106.1"/>
    </source>
</evidence>
<dbReference type="GO" id="GO:0015631">
    <property type="term" value="F:tubulin binding"/>
    <property type="evidence" value="ECO:0007669"/>
    <property type="project" value="TreeGrafter"/>
</dbReference>
<organism evidence="4 7">
    <name type="scientific">Parambassis ranga</name>
    <name type="common">Indian glassy fish</name>
    <dbReference type="NCBI Taxonomy" id="210632"/>
    <lineage>
        <taxon>Eukaryota</taxon>
        <taxon>Metazoa</taxon>
        <taxon>Chordata</taxon>
        <taxon>Craniata</taxon>
        <taxon>Vertebrata</taxon>
        <taxon>Euteleostomi</taxon>
        <taxon>Actinopterygii</taxon>
        <taxon>Neopterygii</taxon>
        <taxon>Teleostei</taxon>
        <taxon>Neoteleostei</taxon>
        <taxon>Acanthomorphata</taxon>
        <taxon>Ovalentaria</taxon>
        <taxon>Ambassidae</taxon>
        <taxon>Parambassis</taxon>
    </lineage>
</organism>
<dbReference type="Proteomes" id="UP000515145">
    <property type="component" value="Chromosome 24"/>
</dbReference>
<feature type="domain" description="Centromere protein J C-terminal" evidence="3">
    <location>
        <begin position="825"/>
        <end position="859"/>
    </location>
</feature>
<feature type="compositionally biased region" description="Acidic residues" evidence="2">
    <location>
        <begin position="633"/>
        <end position="650"/>
    </location>
</feature>
<dbReference type="GO" id="GO:0005814">
    <property type="term" value="C:centriole"/>
    <property type="evidence" value="ECO:0007669"/>
    <property type="project" value="TreeGrafter"/>
</dbReference>
<dbReference type="Pfam" id="PF07202">
    <property type="entry name" value="Tcp10_C"/>
    <property type="match status" value="2"/>
</dbReference>
<feature type="region of interest" description="Disordered" evidence="2">
    <location>
        <begin position="369"/>
        <end position="393"/>
    </location>
</feature>
<feature type="region of interest" description="Disordered" evidence="2">
    <location>
        <begin position="1"/>
        <end position="60"/>
    </location>
</feature>
<evidence type="ECO:0000313" key="4">
    <source>
        <dbReference type="Proteomes" id="UP000515145"/>
    </source>
</evidence>
<sequence length="901" mass="99527">MSAEIPVEPPVQLTCTDPDPSDPSPASVELQEENLCPLAQQGDPVGGRSDPHLPSEAVSAGQSLPAAARLHLCLCQTINQQAADPPCEGLHMQIHKVLQERSRWPCFLGAVSPPGLMFSACAPSQWIGFTPLLTVTNMHEVPVFPVSPRQSVQQGPHPVKGTDQAVHGEDDQDPGRPGEDSDTLCGVRKPHLAGNRSALGEDETSVELLRVNKISDLEQEQNNDGASRPTEAGYNLQQDEGISSMDRNSLDVTDQQELQGRALLSQQQPSRKFTCSDPSADFKDGGALLEAFQFGTGQLQQSPEFGISLDSVSCNPHTPQRQAQTEIQAQVKDFSPACSQEEADFTNPVLVQDSRTPFCEGVQRNVTTDISASETEEVRHLEDGDSNNPHLRETEGHMYESASDRSSVRSDEDEQGRIKFAAPQMAVRRQDGWEKSTQAGTPEHPPCTVGESAFHTPTPSGHGRVSPWACRNQEVIVSFETSGHIERLSNTDMETQSAARDETKTHFLLCQCIKSRPDRVKGQKQAATTTTPSRHMRPNNTSGASTPQKGGSFPTHSTTRRSELQDGACCTLQFYVSGETTSNRDHLIFSELRGAPDRGNQNVRKVLKPGSDSDHEAEPSGGLYSTHTVCECREEEDPDDDLSSGEEDRDDGQALRNQHSPHRLENRDVQALRLQVEALQQQFEHRERDWFAVQQQLEQLRRENSELRRELSVRPQRCLVAGPCTAPTPAALQPHLSDSCSLENLSDSSRTDKKMKTVTFPNGDIKHSLEDGKVVYHYAATQTTQTSYPSGLQVLHFANKQIERRHPGGEREILFPDQTIKYLKPDGSERTIFPDGTIVHLSPSGEKTVEFPNGQREVHTSQFKRREYPDGTVKTIYNNGQQETKYASGRVHVRGKTARLT</sequence>
<keyword evidence="4" id="KW-1185">Reference proteome</keyword>
<evidence type="ECO:0000313" key="5">
    <source>
        <dbReference type="RefSeq" id="XP_028253104.1"/>
    </source>
</evidence>
<dbReference type="Gene3D" id="2.60.450.20">
    <property type="match status" value="1"/>
</dbReference>
<dbReference type="GO" id="GO:0060271">
    <property type="term" value="P:cilium assembly"/>
    <property type="evidence" value="ECO:0007669"/>
    <property type="project" value="TreeGrafter"/>
</dbReference>
<dbReference type="AlphaFoldDB" id="A0A6P7HMA2"/>
<evidence type="ECO:0000259" key="3">
    <source>
        <dbReference type="Pfam" id="PF07202"/>
    </source>
</evidence>
<feature type="domain" description="Centromere protein J C-terminal" evidence="3">
    <location>
        <begin position="863"/>
        <end position="893"/>
    </location>
</feature>
<accession>A0A6P7HMA2</accession>
<proteinExistence type="inferred from homology"/>
<dbReference type="RefSeq" id="XP_028253105.1">
    <property type="nucleotide sequence ID" value="XM_028397304.1"/>
</dbReference>
<dbReference type="PANTHER" id="PTHR10331:SF28">
    <property type="entry name" value="CENTROMERE PROTEIN J-LIKE"/>
    <property type="match status" value="1"/>
</dbReference>
<evidence type="ECO:0000313" key="6">
    <source>
        <dbReference type="RefSeq" id="XP_028253105.1"/>
    </source>
</evidence>
<dbReference type="InterPro" id="IPR026581">
    <property type="entry name" value="TCP10L/CENPJ"/>
</dbReference>
<dbReference type="InterPro" id="IPR047002">
    <property type="entry name" value="Tcp10_C_sf"/>
</dbReference>
<feature type="compositionally biased region" description="Basic and acidic residues" evidence="2">
    <location>
        <begin position="166"/>
        <end position="179"/>
    </location>
</feature>
<name>A0A6P7HMA2_9TELE</name>
<gene>
    <name evidence="5 6 7" type="primary">LOC114428681</name>
</gene>
<dbReference type="GO" id="GO:0005813">
    <property type="term" value="C:centrosome"/>
    <property type="evidence" value="ECO:0007669"/>
    <property type="project" value="TreeGrafter"/>
</dbReference>
<evidence type="ECO:0000256" key="2">
    <source>
        <dbReference type="SAM" id="MobiDB-lite"/>
    </source>
</evidence>
<protein>
    <submittedName>
        <fullName evidence="5 6">Uncharacterized protein LOC114428681 isoform X1</fullName>
    </submittedName>
</protein>
<reference evidence="5 6" key="1">
    <citation type="submission" date="2025-04" db="UniProtKB">
        <authorList>
            <consortium name="RefSeq"/>
        </authorList>
    </citation>
    <scope>IDENTIFICATION</scope>
</reference>
<feature type="compositionally biased region" description="Polar residues" evidence="2">
    <location>
        <begin position="525"/>
        <end position="557"/>
    </location>
</feature>
<dbReference type="OrthoDB" id="10252174at2759"/>
<dbReference type="InterPro" id="IPR009852">
    <property type="entry name" value="CENPJ_C_dom"/>
</dbReference>
<feature type="region of interest" description="Disordered" evidence="2">
    <location>
        <begin position="591"/>
        <end position="664"/>
    </location>
</feature>
<evidence type="ECO:0000256" key="1">
    <source>
        <dbReference type="ARBA" id="ARBA00005627"/>
    </source>
</evidence>
<dbReference type="GO" id="GO:0061511">
    <property type="term" value="P:centriole elongation"/>
    <property type="evidence" value="ECO:0007669"/>
    <property type="project" value="TreeGrafter"/>
</dbReference>
<dbReference type="RefSeq" id="XP_028253106.1">
    <property type="nucleotide sequence ID" value="XM_028397305.1"/>
</dbReference>
<feature type="region of interest" description="Disordered" evidence="2">
    <location>
        <begin position="147"/>
        <end position="204"/>
    </location>
</feature>
<dbReference type="RefSeq" id="XP_028253104.1">
    <property type="nucleotide sequence ID" value="XM_028397303.1"/>
</dbReference>
<comment type="similarity">
    <text evidence="1">Belongs to the TCP10 family.</text>
</comment>